<keyword evidence="1" id="KW-1133">Transmembrane helix</keyword>
<accession>A0A845GCC5</accession>
<keyword evidence="1" id="KW-0812">Transmembrane</keyword>
<dbReference type="Proteomes" id="UP000470302">
    <property type="component" value="Unassembled WGS sequence"/>
</dbReference>
<reference evidence="3 4" key="1">
    <citation type="submission" date="2020-01" db="EMBL/GenBank/DDBJ databases">
        <title>Novel species isolated from a subtropical stream in China.</title>
        <authorList>
            <person name="Lu H."/>
        </authorList>
    </citation>
    <scope>NUCLEOTIDE SEQUENCE [LARGE SCALE GENOMIC DNA]</scope>
    <source>
        <strain evidence="3 4">FT82W</strain>
    </source>
</reference>
<feature type="domain" description="MoxR-vWA-beta-propeller ternary system" evidence="2">
    <location>
        <begin position="6"/>
        <end position="175"/>
    </location>
</feature>
<evidence type="ECO:0000256" key="1">
    <source>
        <dbReference type="SAM" id="Phobius"/>
    </source>
</evidence>
<dbReference type="RefSeq" id="WP_161099335.1">
    <property type="nucleotide sequence ID" value="NZ_WWCW01000127.1"/>
</dbReference>
<evidence type="ECO:0000313" key="3">
    <source>
        <dbReference type="EMBL" id="MYM90558.1"/>
    </source>
</evidence>
<gene>
    <name evidence="3" type="ORF">GTP91_25720</name>
</gene>
<organism evidence="3 4">
    <name type="scientific">Duganella vulcania</name>
    <dbReference type="NCBI Taxonomy" id="2692166"/>
    <lineage>
        <taxon>Bacteria</taxon>
        <taxon>Pseudomonadati</taxon>
        <taxon>Pseudomonadota</taxon>
        <taxon>Betaproteobacteria</taxon>
        <taxon>Burkholderiales</taxon>
        <taxon>Oxalobacteraceae</taxon>
        <taxon>Telluria group</taxon>
        <taxon>Duganella</taxon>
    </lineage>
</organism>
<dbReference type="InterPro" id="IPR045547">
    <property type="entry name" value="bpX6"/>
</dbReference>
<proteinExistence type="predicted"/>
<protein>
    <recommendedName>
        <fullName evidence="2">MoxR-vWA-beta-propeller ternary system domain-containing protein</fullName>
    </recommendedName>
</protein>
<dbReference type="AlphaFoldDB" id="A0A845GCC5"/>
<evidence type="ECO:0000313" key="4">
    <source>
        <dbReference type="Proteomes" id="UP000470302"/>
    </source>
</evidence>
<name>A0A845GCC5_9BURK</name>
<comment type="caution">
    <text evidence="3">The sequence shown here is derived from an EMBL/GenBank/DDBJ whole genome shotgun (WGS) entry which is preliminary data.</text>
</comment>
<dbReference type="Pfam" id="PF19922">
    <property type="entry name" value="bpX6"/>
    <property type="match status" value="1"/>
</dbReference>
<evidence type="ECO:0000259" key="2">
    <source>
        <dbReference type="Pfam" id="PF19922"/>
    </source>
</evidence>
<feature type="transmembrane region" description="Helical" evidence="1">
    <location>
        <begin position="191"/>
        <end position="214"/>
    </location>
</feature>
<dbReference type="EMBL" id="WWCW01000127">
    <property type="protein sequence ID" value="MYM90558.1"/>
    <property type="molecule type" value="Genomic_DNA"/>
</dbReference>
<sequence length="901" mass="97633">MQVDAIRRPLFDGARLVCALWFDAALLGEPELRRRVLRRWQAGARLDLVQGGYLLRLAAPVFAQCAEFDGLPFCEHQGVMSSAPLEVAERAGAAPGTIWLVRGARAQQLLLSAATRVEVAAWLDLRGIALSEPLRLPRQAAAAPLLAMPEAPDDVRTILKGKIPPASAARERFMRTAERSPARPGRALRTAATVAGALLVGPMGLLGLLTGMLFGRGRPAAGAAVQGAPAATPNWRKRLNAGLARLSMLSRVSKVIGWRQAAYLRKMVDLFERGELHDALRHAVPLDSLNPEARRQSLGAPRPRSSLDIAGPNPANSLIGLAPDLTQYLRQTYRRTYERLDREGKIDEAVFVLAELLRAGAEAVDYLENKGRMEQAARLSETMGLSADISVRLWCKAGDLGRALRLARLGRAFPGAVKMLERQQSPLAATLRQHWADDLAHSGDLVGAADAVWALPGLREQALEWLLQAERAGGSLGVRALLRKLSMLPDGLAGSADAISAVLDGTGEGGAEQRARMARELVALPSHSAATRRVAAALVRKVLPECLAGANELQQADLKALLELSDAAGLRADMPTLQAAKAEAALALWLHKEPVVASLTERGLLTIYDACRLPEGHSLLALGEGGVVRVDRRGRQLVHFPVPAHHLVHGENGLCALAVAQREVGQRVSRIDLGLNKVSDWITPALTFWAQQYDGVTWNAVIDNRLVAIDTRQDRFAVSWQIADLPGQLAGFAEDQNGQAILLLSETEMQQWRYALPARRLNQRDSFSPPERDIWQLLPNPGRDEPMALYLIDAEPGKTLRVRRGGGTPPFDFSLPDAGAAPRVTLRDRFLLVESRDAAGGNWCCRVFELMQGQMVAELRIAGAIEPGARLRGGHLLVFDRAGRLIDVDCATGKASTHILG</sequence>
<keyword evidence="1" id="KW-0472">Membrane</keyword>